<dbReference type="NCBIfam" id="TIGR00254">
    <property type="entry name" value="GGDEF"/>
    <property type="match status" value="1"/>
</dbReference>
<dbReference type="STRING" id="318161.Sden_3376"/>
<dbReference type="HOGENOM" id="CLU_000445_11_24_6"/>
<dbReference type="SMART" id="SM00267">
    <property type="entry name" value="GGDEF"/>
    <property type="match status" value="1"/>
</dbReference>
<dbReference type="InterPro" id="IPR000014">
    <property type="entry name" value="PAS"/>
</dbReference>
<dbReference type="AlphaFoldDB" id="Q12IS4"/>
<dbReference type="KEGG" id="sdn:Sden_3376"/>
<dbReference type="SUPFAM" id="SSF55073">
    <property type="entry name" value="Nucleotide cyclase"/>
    <property type="match status" value="1"/>
</dbReference>
<keyword evidence="5" id="KW-1185">Reference proteome</keyword>
<dbReference type="eggNOG" id="COG2203">
    <property type="taxonomic scope" value="Bacteria"/>
</dbReference>
<dbReference type="FunFam" id="3.30.70.270:FF:000001">
    <property type="entry name" value="Diguanylate cyclase domain protein"/>
    <property type="match status" value="1"/>
</dbReference>
<sequence length="480" mass="54148">MNRDEHQNLGRFIDLLIDAICVVDKSGRFEFVSASAEQIFGYRPDEMIGMKVLDLVFPADRERTLAAALNIMQGHENTHFENRYVRKDGQIVDILWSARWSEDHQQRIAIARDITRRKNIERRQAALYAISEAAHLADDLPTFYQGIHHIIEQLLPAAHFAIAAYDANTCELSFLYDTDTAKTADTSVPYLDEPTKNSLKSTSLKQLNSINLTTDQGDSNNSAFCRQVIHKAAPLLVNLDSLSEHSVKIRNIVKRSQACWLGVPLKLQQDIIGVLMMHSGINTTAYTQQDEELMGFVSTQIASAIERQQMITKLKHIALYDQLTQLPNRALFHDRIQVALAHAHRENTRLSLLFLDLDKFKWVNDNCGHHIGDALLQITAQRILHCVRKTDTVSRFGGDEFVILLDDVGSENNSLKIAQSILTALNQAFHITDQLLHILPSIGIAHYPQHGIDEKQLLASSDAAMYQAKKRGGNRIQECS</sequence>
<evidence type="ECO:0000313" key="5">
    <source>
        <dbReference type="Proteomes" id="UP000001982"/>
    </source>
</evidence>
<dbReference type="Pfam" id="PF00990">
    <property type="entry name" value="GGDEF"/>
    <property type="match status" value="1"/>
</dbReference>
<dbReference type="NCBIfam" id="TIGR00229">
    <property type="entry name" value="sensory_box"/>
    <property type="match status" value="1"/>
</dbReference>
<dbReference type="Gene3D" id="3.30.450.40">
    <property type="match status" value="1"/>
</dbReference>
<dbReference type="InterPro" id="IPR052163">
    <property type="entry name" value="DGC-Regulatory_Protein"/>
</dbReference>
<proteinExistence type="predicted"/>
<gene>
    <name evidence="4" type="ordered locus">Sden_3376</name>
</gene>
<evidence type="ECO:0000313" key="4">
    <source>
        <dbReference type="EMBL" id="ABE56652.1"/>
    </source>
</evidence>
<evidence type="ECO:0000259" key="2">
    <source>
        <dbReference type="PROSITE" id="PS50112"/>
    </source>
</evidence>
<protein>
    <submittedName>
        <fullName evidence="4">Diguanylate cyclase with PAS/PAC and GAF sensors</fullName>
    </submittedName>
</protein>
<dbReference type="SMART" id="SM00065">
    <property type="entry name" value="GAF"/>
    <property type="match status" value="1"/>
</dbReference>
<dbReference type="Pfam" id="PF13426">
    <property type="entry name" value="PAS_9"/>
    <property type="match status" value="1"/>
</dbReference>
<dbReference type="CDD" id="cd00130">
    <property type="entry name" value="PAS"/>
    <property type="match status" value="1"/>
</dbReference>
<dbReference type="InterPro" id="IPR035965">
    <property type="entry name" value="PAS-like_dom_sf"/>
</dbReference>
<feature type="domain" description="PAS" evidence="2">
    <location>
        <begin position="5"/>
        <end position="75"/>
    </location>
</feature>
<dbReference type="RefSeq" id="WP_011497794.1">
    <property type="nucleotide sequence ID" value="NC_007954.1"/>
</dbReference>
<dbReference type="InterPro" id="IPR003018">
    <property type="entry name" value="GAF"/>
</dbReference>
<dbReference type="eggNOG" id="COG2199">
    <property type="taxonomic scope" value="Bacteria"/>
</dbReference>
<dbReference type="SMART" id="SM00091">
    <property type="entry name" value="PAS"/>
    <property type="match status" value="1"/>
</dbReference>
<dbReference type="SUPFAM" id="SSF55785">
    <property type="entry name" value="PYP-like sensor domain (PAS domain)"/>
    <property type="match status" value="1"/>
</dbReference>
<dbReference type="GO" id="GO:0003824">
    <property type="term" value="F:catalytic activity"/>
    <property type="evidence" value="ECO:0007669"/>
    <property type="project" value="UniProtKB-ARBA"/>
</dbReference>
<dbReference type="PANTHER" id="PTHR46663">
    <property type="entry name" value="DIGUANYLATE CYCLASE DGCT-RELATED"/>
    <property type="match status" value="1"/>
</dbReference>
<dbReference type="PROSITE" id="PS50887">
    <property type="entry name" value="GGDEF"/>
    <property type="match status" value="1"/>
</dbReference>
<feature type="domain" description="GGDEF" evidence="3">
    <location>
        <begin position="348"/>
        <end position="480"/>
    </location>
</feature>
<dbReference type="PROSITE" id="PS50112">
    <property type="entry name" value="PAS"/>
    <property type="match status" value="1"/>
</dbReference>
<comment type="cofactor">
    <cofactor evidence="1">
        <name>Mg(2+)</name>
        <dbReference type="ChEBI" id="CHEBI:18420"/>
    </cofactor>
</comment>
<accession>Q12IS4</accession>
<reference evidence="4 5" key="1">
    <citation type="submission" date="2006-03" db="EMBL/GenBank/DDBJ databases">
        <title>Complete sequence of Shewanella denitrificans OS217.</title>
        <authorList>
            <consortium name="US DOE Joint Genome Institute"/>
            <person name="Copeland A."/>
            <person name="Lucas S."/>
            <person name="Lapidus A."/>
            <person name="Barry K."/>
            <person name="Detter J.C."/>
            <person name="Glavina del Rio T."/>
            <person name="Hammon N."/>
            <person name="Israni S."/>
            <person name="Dalin E."/>
            <person name="Tice H."/>
            <person name="Pitluck S."/>
            <person name="Brettin T."/>
            <person name="Bruce D."/>
            <person name="Han C."/>
            <person name="Tapia R."/>
            <person name="Gilna P."/>
            <person name="Kiss H."/>
            <person name="Schmutz J."/>
            <person name="Larimer F."/>
            <person name="Land M."/>
            <person name="Hauser L."/>
            <person name="Kyrpides N."/>
            <person name="Lykidis A."/>
            <person name="Richardson P."/>
        </authorList>
    </citation>
    <scope>NUCLEOTIDE SEQUENCE [LARGE SCALE GENOMIC DNA]</scope>
    <source>
        <strain evidence="5">OS217 / ATCC BAA-1090 / DSM 15013</strain>
    </source>
</reference>
<dbReference type="InterPro" id="IPR000160">
    <property type="entry name" value="GGDEF_dom"/>
</dbReference>
<dbReference type="Proteomes" id="UP000001982">
    <property type="component" value="Chromosome"/>
</dbReference>
<dbReference type="OrthoDB" id="766410at2"/>
<dbReference type="Gene3D" id="3.30.70.270">
    <property type="match status" value="1"/>
</dbReference>
<name>Q12IS4_SHEDO</name>
<evidence type="ECO:0000259" key="3">
    <source>
        <dbReference type="PROSITE" id="PS50887"/>
    </source>
</evidence>
<organism evidence="4 5">
    <name type="scientific">Shewanella denitrificans (strain OS217 / ATCC BAA-1090 / DSM 15013)</name>
    <dbReference type="NCBI Taxonomy" id="318161"/>
    <lineage>
        <taxon>Bacteria</taxon>
        <taxon>Pseudomonadati</taxon>
        <taxon>Pseudomonadota</taxon>
        <taxon>Gammaproteobacteria</taxon>
        <taxon>Alteromonadales</taxon>
        <taxon>Shewanellaceae</taxon>
        <taxon>Shewanella</taxon>
    </lineage>
</organism>
<dbReference type="InterPro" id="IPR029016">
    <property type="entry name" value="GAF-like_dom_sf"/>
</dbReference>
<dbReference type="CDD" id="cd01949">
    <property type="entry name" value="GGDEF"/>
    <property type="match status" value="1"/>
</dbReference>
<dbReference type="EMBL" id="CP000302">
    <property type="protein sequence ID" value="ABE56652.1"/>
    <property type="molecule type" value="Genomic_DNA"/>
</dbReference>
<dbReference type="Gene3D" id="3.30.450.20">
    <property type="entry name" value="PAS domain"/>
    <property type="match status" value="1"/>
</dbReference>
<dbReference type="InterPro" id="IPR043128">
    <property type="entry name" value="Rev_trsase/Diguanyl_cyclase"/>
</dbReference>
<evidence type="ECO:0000256" key="1">
    <source>
        <dbReference type="ARBA" id="ARBA00001946"/>
    </source>
</evidence>
<dbReference type="InterPro" id="IPR029787">
    <property type="entry name" value="Nucleotide_cyclase"/>
</dbReference>
<dbReference type="PANTHER" id="PTHR46663:SF3">
    <property type="entry name" value="SLL0267 PROTEIN"/>
    <property type="match status" value="1"/>
</dbReference>
<dbReference type="Pfam" id="PF01590">
    <property type="entry name" value="GAF"/>
    <property type="match status" value="1"/>
</dbReference>
<dbReference type="SUPFAM" id="SSF55781">
    <property type="entry name" value="GAF domain-like"/>
    <property type="match status" value="1"/>
</dbReference>